<evidence type="ECO:0008006" key="3">
    <source>
        <dbReference type="Google" id="ProtNLM"/>
    </source>
</evidence>
<evidence type="ECO:0000313" key="2">
    <source>
        <dbReference type="Proteomes" id="UP000319160"/>
    </source>
</evidence>
<comment type="caution">
    <text evidence="1">The sequence shown here is derived from an EMBL/GenBank/DDBJ whole genome shotgun (WGS) entry which is preliminary data.</text>
</comment>
<gene>
    <name evidence="1" type="ORF">FHL15_007511</name>
</gene>
<dbReference type="OrthoDB" id="10257284at2759"/>
<accession>A0A553HU71</accession>
<evidence type="ECO:0000313" key="1">
    <source>
        <dbReference type="EMBL" id="TRX91506.1"/>
    </source>
</evidence>
<sequence length="277" mass="30291">MASQDGSRWETMTRRRCLETSGPEGRWIPARGAGGETNNICMLGELADRGRETSLAFGWWLRSLYLDQLIIVYQYALCPNNGGAASRRIDTADFTRPLSFGYEPDVGSLGDCHALTGGGDADARLAELVRAFSQQAAEKWNGSNDMRYLSEKLSRWMPSNKALALDSRPSLSAVMDSINATVADGPNTRRILRRTNSQQIATPTVQRNAPPKLSIVGCHDRTLGVVLASLGCLHNNEGWPLFTSHIIFELFLKRQESSLTSATVKGDTGEPRSIGSS</sequence>
<dbReference type="Gene3D" id="3.40.50.1240">
    <property type="entry name" value="Phosphoglycerate mutase-like"/>
    <property type="match status" value="1"/>
</dbReference>
<dbReference type="SUPFAM" id="SSF53254">
    <property type="entry name" value="Phosphoglycerate mutase-like"/>
    <property type="match status" value="1"/>
</dbReference>
<reference evidence="2" key="1">
    <citation type="submission" date="2019-06" db="EMBL/GenBank/DDBJ databases">
        <title>Draft genome sequence of the griseofulvin-producing fungus Xylaria cubensis strain G536.</title>
        <authorList>
            <person name="Mead M.E."/>
            <person name="Raja H.A."/>
            <person name="Steenwyk J.L."/>
            <person name="Knowles S.L."/>
            <person name="Oberlies N.H."/>
            <person name="Rokas A."/>
        </authorList>
    </citation>
    <scope>NUCLEOTIDE SEQUENCE [LARGE SCALE GENOMIC DNA]</scope>
    <source>
        <strain evidence="2">G536</strain>
    </source>
</reference>
<dbReference type="Proteomes" id="UP000319160">
    <property type="component" value="Unassembled WGS sequence"/>
</dbReference>
<dbReference type="EMBL" id="VFLP01000044">
    <property type="protein sequence ID" value="TRX91506.1"/>
    <property type="molecule type" value="Genomic_DNA"/>
</dbReference>
<dbReference type="AlphaFoldDB" id="A0A553HU71"/>
<organism evidence="1 2">
    <name type="scientific">Xylaria flabelliformis</name>
    <dbReference type="NCBI Taxonomy" id="2512241"/>
    <lineage>
        <taxon>Eukaryota</taxon>
        <taxon>Fungi</taxon>
        <taxon>Dikarya</taxon>
        <taxon>Ascomycota</taxon>
        <taxon>Pezizomycotina</taxon>
        <taxon>Sordariomycetes</taxon>
        <taxon>Xylariomycetidae</taxon>
        <taxon>Xylariales</taxon>
        <taxon>Xylariaceae</taxon>
        <taxon>Xylaria</taxon>
    </lineage>
</organism>
<protein>
    <recommendedName>
        <fullName evidence="3">3-phytase</fullName>
    </recommendedName>
</protein>
<proteinExistence type="predicted"/>
<dbReference type="InterPro" id="IPR029033">
    <property type="entry name" value="His_PPase_superfam"/>
</dbReference>
<keyword evidence="2" id="KW-1185">Reference proteome</keyword>
<dbReference type="STRING" id="2512241.A0A553HU71"/>
<name>A0A553HU71_9PEZI</name>